<proteinExistence type="predicted"/>
<evidence type="ECO:0000313" key="2">
    <source>
        <dbReference type="Proteomes" id="UP001201163"/>
    </source>
</evidence>
<dbReference type="Proteomes" id="UP001201163">
    <property type="component" value="Unassembled WGS sequence"/>
</dbReference>
<name>A0AAD4Q4N2_9AGAM</name>
<reference evidence="1" key="1">
    <citation type="submission" date="2022-01" db="EMBL/GenBank/DDBJ databases">
        <title>Comparative genomics reveals a dynamic genome evolution in the ectomycorrhizal milk-cap (Lactarius) mushrooms.</title>
        <authorList>
            <consortium name="DOE Joint Genome Institute"/>
            <person name="Lebreton A."/>
            <person name="Tang N."/>
            <person name="Kuo A."/>
            <person name="LaButti K."/>
            <person name="Drula E."/>
            <person name="Barry K."/>
            <person name="Clum A."/>
            <person name="Lipzen A."/>
            <person name="Mousain D."/>
            <person name="Ng V."/>
            <person name="Wang R."/>
            <person name="Wang X."/>
            <person name="Dai Y."/>
            <person name="Henrissat B."/>
            <person name="Grigoriev I.V."/>
            <person name="Guerin-Laguette A."/>
            <person name="Yu F."/>
            <person name="Martin F.M."/>
        </authorList>
    </citation>
    <scope>NUCLEOTIDE SEQUENCE</scope>
    <source>
        <strain evidence="1">QP</strain>
    </source>
</reference>
<organism evidence="1 2">
    <name type="scientific">Lactarius akahatsu</name>
    <dbReference type="NCBI Taxonomy" id="416441"/>
    <lineage>
        <taxon>Eukaryota</taxon>
        <taxon>Fungi</taxon>
        <taxon>Dikarya</taxon>
        <taxon>Basidiomycota</taxon>
        <taxon>Agaricomycotina</taxon>
        <taxon>Agaricomycetes</taxon>
        <taxon>Russulales</taxon>
        <taxon>Russulaceae</taxon>
        <taxon>Lactarius</taxon>
    </lineage>
</organism>
<dbReference type="EMBL" id="JAKELL010000080">
    <property type="protein sequence ID" value="KAH8984034.1"/>
    <property type="molecule type" value="Genomic_DNA"/>
</dbReference>
<protein>
    <submittedName>
        <fullName evidence="1">Uncharacterized protein</fullName>
    </submittedName>
</protein>
<keyword evidence="2" id="KW-1185">Reference proteome</keyword>
<evidence type="ECO:0000313" key="1">
    <source>
        <dbReference type="EMBL" id="KAH8984034.1"/>
    </source>
</evidence>
<accession>A0AAD4Q4N2</accession>
<dbReference type="AlphaFoldDB" id="A0AAD4Q4N2"/>
<gene>
    <name evidence="1" type="ORF">EDB92DRAFT_1546156</name>
</gene>
<comment type="caution">
    <text evidence="1">The sequence shown here is derived from an EMBL/GenBank/DDBJ whole genome shotgun (WGS) entry which is preliminary data.</text>
</comment>
<sequence>MFCSPRTIRLMKVAVHQMTMNLFNWAGCKIISTVGSSVPTPFYSYGVNVVSGGLEVLAAGYSNCTHSKFSHVTDSSSGSGSANVEFSCTKKQGAVLSLPVTARREDTLLLGHFRKYITANIDSWFAFAHELGTGIEMEDIVLVTGCHRTRSWTNTAFNEVQTNARLSLGVEVGASGANVNWRVSNLRIQGAVLGHGPNGEDLPENQCIFIRGFRIKRIFFRTITRIKAAAEPRPDTFGDDNESYKEVVPIPSVTEYRDPLHVLLEYIAKRAPHNCDLALVHDDDLDRILRAGDRTSLETLQPEVVMDYLERLKPEIGVLSDPLPTDDQSPRTNTVAILSGELKSLDHPAPVALLSHFPTPSDQSR</sequence>